<dbReference type="RefSeq" id="WP_008236462.1">
    <property type="nucleotide sequence ID" value="NZ_AJJU01000002.1"/>
</dbReference>
<dbReference type="Gene3D" id="2.60.40.2340">
    <property type="match status" value="1"/>
</dbReference>
<comment type="caution">
    <text evidence="1">The sequence shown here is derived from an EMBL/GenBank/DDBJ whole genome shotgun (WGS) entry which is preliminary data.</text>
</comment>
<sequence>MTKTVRNLFSLAVASSLLFSCSKDNDPKVEPAEVGITSFGFYKDDNDGVLFEDFVIENISSTETAISIDLPAETDLTALVARFTTTDGDAVKVGATIQQSGTTSNDFTASVEYLVSEKETNKIYTINIGKMAAAVWSTLSTYSENPASDISLRINPQTGVPYIGYISYNSDTSLRRLNLIGYQGSWTRVGAANFSDTRTYTLDLVFNNTGTPYISFIDTPGGVKEASVMAYQSGSWSYVGGGSYSGLKSSLSALSIDSNNNLYGFYLNDVTGSEDRRGVFLKVNEQGSWQDLPINGRSGASRFIVTKQVNDAIYLSVLDFGDLQSVSVYKYENNQWEILADKMKDSPENTISYYNIAMDVDSKGNVYMAYAENTGEGTELQLKVKMYNSETKSWTTLGDMIPTTETRDFDIAVNNYGTPMLLYKNAAENPTFVIFDDEVNNWSSAITLSADIADDLNIEVAPNGVAYASYLVGYDVYLFKYDSPDNQ</sequence>
<dbReference type="EMBL" id="AJJU01000002">
    <property type="protein sequence ID" value="EID76543.1"/>
    <property type="molecule type" value="Genomic_DNA"/>
</dbReference>
<evidence type="ECO:0008006" key="3">
    <source>
        <dbReference type="Google" id="ProtNLM"/>
    </source>
</evidence>
<gene>
    <name evidence="1" type="ORF">W5A_00930</name>
</gene>
<keyword evidence="2" id="KW-1185">Reference proteome</keyword>
<dbReference type="InterPro" id="IPR011043">
    <property type="entry name" value="Gal_Oxase/kelch_b-propeller"/>
</dbReference>
<dbReference type="eggNOG" id="COG2247">
    <property type="taxonomic scope" value="Bacteria"/>
</dbReference>
<evidence type="ECO:0000313" key="2">
    <source>
        <dbReference type="Proteomes" id="UP000005938"/>
    </source>
</evidence>
<accession>I0WJH7</accession>
<dbReference type="Proteomes" id="UP000005938">
    <property type="component" value="Unassembled WGS sequence"/>
</dbReference>
<reference evidence="1 2" key="1">
    <citation type="journal article" date="2012" name="J. Bacteriol.">
        <title>Genome Sequence of the Halotolerant Bacterium Imtechella halotolerans K1T.</title>
        <authorList>
            <person name="Kumar S."/>
            <person name="Vikram S."/>
            <person name="Subramanian S."/>
            <person name="Raghava G.P."/>
            <person name="Pinnaka A.K."/>
        </authorList>
    </citation>
    <scope>NUCLEOTIDE SEQUENCE [LARGE SCALE GENOMIC DNA]</scope>
    <source>
        <strain evidence="1 2">K1</strain>
    </source>
</reference>
<protein>
    <recommendedName>
        <fullName evidence="3">DUF5018 domain-containing protein</fullName>
    </recommendedName>
</protein>
<proteinExistence type="predicted"/>
<dbReference type="OrthoDB" id="789014at2"/>
<dbReference type="AlphaFoldDB" id="I0WJH7"/>
<evidence type="ECO:0000313" key="1">
    <source>
        <dbReference type="EMBL" id="EID76543.1"/>
    </source>
</evidence>
<dbReference type="STRING" id="946077.W5A_00930"/>
<name>I0WJH7_9FLAO</name>
<organism evidence="1 2">
    <name type="scientific">Imtechella halotolerans K1</name>
    <dbReference type="NCBI Taxonomy" id="946077"/>
    <lineage>
        <taxon>Bacteria</taxon>
        <taxon>Pseudomonadati</taxon>
        <taxon>Bacteroidota</taxon>
        <taxon>Flavobacteriia</taxon>
        <taxon>Flavobacteriales</taxon>
        <taxon>Flavobacteriaceae</taxon>
        <taxon>Imtechella</taxon>
    </lineage>
</organism>
<dbReference type="PROSITE" id="PS51257">
    <property type="entry name" value="PROKAR_LIPOPROTEIN"/>
    <property type="match status" value="1"/>
</dbReference>
<dbReference type="SUPFAM" id="SSF50965">
    <property type="entry name" value="Galactose oxidase, central domain"/>
    <property type="match status" value="1"/>
</dbReference>